<dbReference type="AlphaFoldDB" id="A0A2C5PQS0"/>
<reference evidence="1 2" key="1">
    <citation type="submission" date="2017-09" db="EMBL/GenBank/DDBJ databases">
        <title>Large-scale bioinformatics analysis of Bacillus genomes uncovers conserved roles of natural products in bacterial physiology.</title>
        <authorList>
            <consortium name="Agbiome Team Llc"/>
            <person name="Bleich R.M."/>
            <person name="Grubbs K.J."/>
            <person name="Santa Maria K.C."/>
            <person name="Allen S.E."/>
            <person name="Farag S."/>
            <person name="Shank E.A."/>
            <person name="Bowers A."/>
        </authorList>
    </citation>
    <scope>NUCLEOTIDE SEQUENCE [LARGE SCALE GENOMIC DNA]</scope>
    <source>
        <strain evidence="1 2">AFS080080</strain>
    </source>
</reference>
<evidence type="ECO:0000313" key="1">
    <source>
        <dbReference type="EMBL" id="PFZ29796.1"/>
    </source>
</evidence>
<accession>A0A2C5PQS0</accession>
<protein>
    <submittedName>
        <fullName evidence="1">Uncharacterized protein</fullName>
    </submittedName>
</protein>
<sequence>MVKFPLYFIPFLRQALLVSLYEERSGFMLKIYPALMGSKTPTSKFSESKEFRWGINCPLKSDW</sequence>
<name>A0A2C5PQS0_9BACI</name>
<dbReference type="Proteomes" id="UP000223311">
    <property type="component" value="Unassembled WGS sequence"/>
</dbReference>
<organism evidence="1 2">
    <name type="scientific">Bacillus wiedmannii</name>
    <dbReference type="NCBI Taxonomy" id="1890302"/>
    <lineage>
        <taxon>Bacteria</taxon>
        <taxon>Bacillati</taxon>
        <taxon>Bacillota</taxon>
        <taxon>Bacilli</taxon>
        <taxon>Bacillales</taxon>
        <taxon>Bacillaceae</taxon>
        <taxon>Bacillus</taxon>
        <taxon>Bacillus cereus group</taxon>
    </lineage>
</organism>
<comment type="caution">
    <text evidence="1">The sequence shown here is derived from an EMBL/GenBank/DDBJ whole genome shotgun (WGS) entry which is preliminary data.</text>
</comment>
<dbReference type="EMBL" id="NVGE01000018">
    <property type="protein sequence ID" value="PFZ29796.1"/>
    <property type="molecule type" value="Genomic_DNA"/>
</dbReference>
<gene>
    <name evidence="1" type="ORF">COL66_15005</name>
</gene>
<proteinExistence type="predicted"/>
<evidence type="ECO:0000313" key="2">
    <source>
        <dbReference type="Proteomes" id="UP000223311"/>
    </source>
</evidence>